<protein>
    <submittedName>
        <fullName evidence="1">Large secreted protein</fullName>
    </submittedName>
</protein>
<dbReference type="Proteomes" id="UP000008963">
    <property type="component" value="Chromosome"/>
</dbReference>
<organism evidence="1 2">
    <name type="scientific">Halobacteriovorax marinus (strain ATCC BAA-682 / DSM 15412 / SJ)</name>
    <name type="common">Bacteriovorax marinus</name>
    <dbReference type="NCBI Taxonomy" id="862908"/>
    <lineage>
        <taxon>Bacteria</taxon>
        <taxon>Pseudomonadati</taxon>
        <taxon>Bdellovibrionota</taxon>
        <taxon>Bacteriovoracia</taxon>
        <taxon>Bacteriovoracales</taxon>
        <taxon>Halobacteriovoraceae</taxon>
        <taxon>Halobacteriovorax</taxon>
    </lineage>
</organism>
<sequence length="1370" mass="157784">MKLSKELLFLICFVFFAGCFKQDAPEIVSDQTRTNRDIDQLKACSDITFYEGFLYRKNLVNLFVCTSWDRKFVEMFRALSETTDHHWNSLVAPIDGIFFGDRARRDRFIKYYQDLDNDGALDDLGRVITTLTDTNFYDGLNALFVCAEDPSHKDCKGRKNLVTKDEIKKLLLLLNRDENLLLELSRIVDQFHDALGGDAERLRREIVKFNDTTFFNKLRIMIVTEFAKKYIDGLKDEDVDLLRGFFSAKEPVSDSNWVYQWIQREDVSKNYIDSIVQLPVLKQPQMIRDIKVLNDLYNSSIACSDENLQLAIDIKSLIENTLVHLKSDDIVKFFDTLLLATESISYARPICPDLTDANRVVNYFEYSQRRNVNHKINLSNVLKYSIDLLAKNPTIDLVKFTLELTSYNHEFFMDFLNSDSFNVANEVNRVIVENSGDFYSTVLGILKRSDQQIFHSLAYIMNDLFKEKNSEDLNSWVKSWLFWNEEEQNFLFKFIDIHLDSDTDYVRLFSFYSLFLKEVSTDWSRIGEYYNKDEQSKEVTYQSLKSVFAKFHGEEILGDYKKFFSRDHILELLKVITSGGSFKEDALSRLSIRDVSDVTPVKGPSISLVTRDDNKLSEVRECVNSLSTSSTLVELIENYPSACVGVNDNYVLDDLTLGIKSAFNEYQESFPNSSLDQFFEIGGLLSPEMTLWVISTSVSIDVEMRKNNEGIEDFLDQGRKYLLELGVKTARGVDILKNTLGLTLNWVGSDEDSALRNGIISELVQNKDKADEAFQVIPDVMDDFEVWNSQFRAPVYEEDESYSCRNFLNIHVGRHVCPSVEKVKENVNLLAERMAMRHEASEGVPIQYLLQGALPDEGLQIPLDGKKTKLKKLTLLESFNYLYDLSDKSLKVNREKVKYRDTLNSDKEYYTLTTSERIDQVIRNVSFRHNYLGVQYLNAVVKGDDYTDVVKEKQRLMGLCLNTPGVRCGKSMTKEERRKGKNAFWAYDGLVDVNNGNGLEPRMNYGEFMQAFMYNFVASSALEAQEVKLFPLDDDVLKKHNGKALGYISEMSGFSNMGRVVHDRVGRSRKQFEEFINLPQFKRVNEFILSRVPQSEIYKVGEDLLKSLHIEEDSTLDNLVEWINTLSYNELRIFEEIIAKSLYISTYLGSEEQVFGTGNNEKFSNNTVFESISIGTSIVREFKFLKSSFGEEYLLKNALVPTLNVVSFLYEKLSDNNSVKKYWKVLNLGYASLREVLYVRGAVSNLVENIIKKGRSETVYKLVSNAYDYLLEVEKSGVSDLTKSMRVIYNSSVGIEPFWKYVDGTTVKSYCSVEEEKCLGNSSYDEITKISYVLDRKNNLEKTLNWLLVDQRDALANTANDFLPFLKVIK</sequence>
<evidence type="ECO:0000313" key="2">
    <source>
        <dbReference type="Proteomes" id="UP000008963"/>
    </source>
</evidence>
<name>E1X291_HALMS</name>
<evidence type="ECO:0000313" key="1">
    <source>
        <dbReference type="EMBL" id="CBW25047.1"/>
    </source>
</evidence>
<reference evidence="2" key="1">
    <citation type="journal article" date="2013" name="ISME J.">
        <title>A small predatory core genome in the divergent marine Bacteriovorax marinus SJ and the terrestrial Bdellovibrio bacteriovorus.</title>
        <authorList>
            <person name="Crossman L.C."/>
            <person name="Chen H."/>
            <person name="Cerdeno-Tarraga A.M."/>
            <person name="Brooks K."/>
            <person name="Quail M.A."/>
            <person name="Pineiro S.A."/>
            <person name="Hobley L."/>
            <person name="Sockett R.E."/>
            <person name="Bentley S.D."/>
            <person name="Parkhill J."/>
            <person name="Williams H.N."/>
            <person name="Stine O.C."/>
        </authorList>
    </citation>
    <scope>NUCLEOTIDE SEQUENCE [LARGE SCALE GENOMIC DNA]</scope>
    <source>
        <strain evidence="2">ATCC BAA-682 / DSM 15412 / SJ</strain>
    </source>
</reference>
<proteinExistence type="predicted"/>
<dbReference type="PROSITE" id="PS51257">
    <property type="entry name" value="PROKAR_LIPOPROTEIN"/>
    <property type="match status" value="1"/>
</dbReference>
<dbReference type="RefSeq" id="WP_014242836.1">
    <property type="nucleotide sequence ID" value="NC_016620.1"/>
</dbReference>
<dbReference type="HOGENOM" id="CLU_256343_0_0_7"/>
<dbReference type="OrthoDB" id="5298734at2"/>
<accession>E1X291</accession>
<dbReference type="EMBL" id="FQ312005">
    <property type="protein sequence ID" value="CBW25047.1"/>
    <property type="molecule type" value="Genomic_DNA"/>
</dbReference>
<dbReference type="PATRIC" id="fig|862908.3.peg.104"/>
<dbReference type="STRING" id="862908.BMS_0109"/>
<keyword evidence="2" id="KW-1185">Reference proteome</keyword>
<dbReference type="KEGG" id="bmx:BMS_0109"/>
<gene>
    <name evidence="1" type="ordered locus">BMS_0109</name>
</gene>